<dbReference type="InterPro" id="IPR022398">
    <property type="entry name" value="Peptidase_S8_His-AS"/>
</dbReference>
<dbReference type="Proteomes" id="UP001595758">
    <property type="component" value="Unassembled WGS sequence"/>
</dbReference>
<dbReference type="PRINTS" id="PR00723">
    <property type="entry name" value="SUBTILISIN"/>
</dbReference>
<feature type="signal peptide" evidence="7">
    <location>
        <begin position="1"/>
        <end position="17"/>
    </location>
</feature>
<evidence type="ECO:0000256" key="6">
    <source>
        <dbReference type="RuleBase" id="RU003355"/>
    </source>
</evidence>
<feature type="active site" description="Charge relay system" evidence="5">
    <location>
        <position position="168"/>
    </location>
</feature>
<evidence type="ECO:0000256" key="7">
    <source>
        <dbReference type="SAM" id="SignalP"/>
    </source>
</evidence>
<dbReference type="PROSITE" id="PS00138">
    <property type="entry name" value="SUBTILASE_SER"/>
    <property type="match status" value="1"/>
</dbReference>
<dbReference type="EMBL" id="JBHSAB010000006">
    <property type="protein sequence ID" value="MFC3908536.1"/>
    <property type="molecule type" value="Genomic_DNA"/>
</dbReference>
<keyword evidence="10" id="KW-1185">Reference proteome</keyword>
<comment type="caution">
    <text evidence="9">The sequence shown here is derived from an EMBL/GenBank/DDBJ whole genome shotgun (WGS) entry which is preliminary data.</text>
</comment>
<feature type="active site" description="Charge relay system" evidence="5">
    <location>
        <position position="393"/>
    </location>
</feature>
<feature type="active site" description="Charge relay system" evidence="5">
    <location>
        <position position="209"/>
    </location>
</feature>
<dbReference type="InterPro" id="IPR015500">
    <property type="entry name" value="Peptidase_S8_subtilisin-rel"/>
</dbReference>
<dbReference type="PROSITE" id="PS00137">
    <property type="entry name" value="SUBTILASE_HIS"/>
    <property type="match status" value="1"/>
</dbReference>
<dbReference type="InterPro" id="IPR023828">
    <property type="entry name" value="Peptidase_S8_Ser-AS"/>
</dbReference>
<evidence type="ECO:0000256" key="4">
    <source>
        <dbReference type="ARBA" id="ARBA00022825"/>
    </source>
</evidence>
<accession>A0ABV8CF06</accession>
<evidence type="ECO:0000313" key="9">
    <source>
        <dbReference type="EMBL" id="MFC3908536.1"/>
    </source>
</evidence>
<evidence type="ECO:0000313" key="10">
    <source>
        <dbReference type="Proteomes" id="UP001595758"/>
    </source>
</evidence>
<dbReference type="PROSITE" id="PS00136">
    <property type="entry name" value="SUBTILASE_ASP"/>
    <property type="match status" value="1"/>
</dbReference>
<reference evidence="10" key="1">
    <citation type="journal article" date="2019" name="Int. J. Syst. Evol. Microbiol.">
        <title>The Global Catalogue of Microorganisms (GCM) 10K type strain sequencing project: providing services to taxonomists for standard genome sequencing and annotation.</title>
        <authorList>
            <consortium name="The Broad Institute Genomics Platform"/>
            <consortium name="The Broad Institute Genome Sequencing Center for Infectious Disease"/>
            <person name="Wu L."/>
            <person name="Ma J."/>
        </authorList>
    </citation>
    <scope>NUCLEOTIDE SEQUENCE [LARGE SCALE GENOMIC DNA]</scope>
    <source>
        <strain evidence="10">CCUG 59858</strain>
    </source>
</reference>
<dbReference type="PANTHER" id="PTHR43806:SF11">
    <property type="entry name" value="CEREVISIN-RELATED"/>
    <property type="match status" value="1"/>
</dbReference>
<proteinExistence type="inferred from homology"/>
<name>A0ABV8CF06_9GAMM</name>
<dbReference type="PANTHER" id="PTHR43806">
    <property type="entry name" value="PEPTIDASE S8"/>
    <property type="match status" value="1"/>
</dbReference>
<comment type="similarity">
    <text evidence="1 5 6">Belongs to the peptidase S8 family.</text>
</comment>
<dbReference type="SUPFAM" id="SSF52743">
    <property type="entry name" value="Subtilisin-like"/>
    <property type="match status" value="1"/>
</dbReference>
<evidence type="ECO:0000256" key="5">
    <source>
        <dbReference type="PROSITE-ProRule" id="PRU01240"/>
    </source>
</evidence>
<dbReference type="Gene3D" id="3.40.50.200">
    <property type="entry name" value="Peptidase S8/S53 domain"/>
    <property type="match status" value="1"/>
</dbReference>
<evidence type="ECO:0000256" key="2">
    <source>
        <dbReference type="ARBA" id="ARBA00022670"/>
    </source>
</evidence>
<dbReference type="Pfam" id="PF00082">
    <property type="entry name" value="Peptidase_S8"/>
    <property type="match status" value="1"/>
</dbReference>
<sequence>MRYHTGLGLALFMLAQAATGGENQESLRVIVKSTPQAMNLMTRPALEKQFNIHISTMTPIAGGAYVIVVNKPKALDGQKAMTALLKQLNNSQEFAYAVEDRKGHFKPVPQPQSVKDMKDAIELSHYLQWDEFIAPAGVMLESAAGRRDGAWMYTTGEATEPVVVAVLDTGIATNPAIYDNLVKDENGKLWGWNFAANNRDIYDETGSYHGTHVSGTIAGFSREMTGIGQNLKVLPVKIPDASGMFYESQVINGIYWSVGGKVPAVPDNIYPAKVLNMSFGVDERPGKEKEICDPALQDAVDYARAQGAVLMAAAGNDNRYQHFNAPAACERVMVVAATGPEGLRSYYSNYGPGVSFAAPGGDLRYGKVGGILSTVNEYGGYNHSGFDFYQGTSMATPHAAGIAGLIYAITNNQITPEQVEQLMLNSVHPFGESSDPDKSCKGRKSCGKGILDADKAVRTALSGAWK</sequence>
<evidence type="ECO:0000256" key="1">
    <source>
        <dbReference type="ARBA" id="ARBA00011073"/>
    </source>
</evidence>
<feature type="chain" id="PRO_5047460298" evidence="7">
    <location>
        <begin position="18"/>
        <end position="466"/>
    </location>
</feature>
<dbReference type="PROSITE" id="PS51892">
    <property type="entry name" value="SUBTILASE"/>
    <property type="match status" value="1"/>
</dbReference>
<evidence type="ECO:0000259" key="8">
    <source>
        <dbReference type="Pfam" id="PF00082"/>
    </source>
</evidence>
<keyword evidence="3 5" id="KW-0378">Hydrolase</keyword>
<feature type="domain" description="Peptidase S8/S53" evidence="8">
    <location>
        <begin position="162"/>
        <end position="427"/>
    </location>
</feature>
<protein>
    <submittedName>
        <fullName evidence="9">S8 family serine peptidase</fullName>
    </submittedName>
</protein>
<dbReference type="InterPro" id="IPR023827">
    <property type="entry name" value="Peptidase_S8_Asp-AS"/>
</dbReference>
<gene>
    <name evidence="9" type="ORF">ACFORL_05535</name>
</gene>
<keyword evidence="4 5" id="KW-0720">Serine protease</keyword>
<dbReference type="InterPro" id="IPR050131">
    <property type="entry name" value="Peptidase_S8_subtilisin-like"/>
</dbReference>
<keyword evidence="7" id="KW-0732">Signal</keyword>
<keyword evidence="2 5" id="KW-0645">Protease</keyword>
<evidence type="ECO:0000256" key="3">
    <source>
        <dbReference type="ARBA" id="ARBA00022801"/>
    </source>
</evidence>
<dbReference type="RefSeq" id="WP_382341917.1">
    <property type="nucleotide sequence ID" value="NZ_JBHSAB010000006.1"/>
</dbReference>
<dbReference type="InterPro" id="IPR000209">
    <property type="entry name" value="Peptidase_S8/S53_dom"/>
</dbReference>
<organism evidence="9 10">
    <name type="scientific">Legionella dresdenensis</name>
    <dbReference type="NCBI Taxonomy" id="450200"/>
    <lineage>
        <taxon>Bacteria</taxon>
        <taxon>Pseudomonadati</taxon>
        <taxon>Pseudomonadota</taxon>
        <taxon>Gammaproteobacteria</taxon>
        <taxon>Legionellales</taxon>
        <taxon>Legionellaceae</taxon>
        <taxon>Legionella</taxon>
    </lineage>
</organism>
<dbReference type="InterPro" id="IPR036852">
    <property type="entry name" value="Peptidase_S8/S53_dom_sf"/>
</dbReference>